<keyword evidence="4 5" id="KW-0472">Membrane</keyword>
<gene>
    <name evidence="7" type="ORF">KME32_07080</name>
</gene>
<dbReference type="InterPro" id="IPR051533">
    <property type="entry name" value="WaaL-like"/>
</dbReference>
<dbReference type="Proteomes" id="UP000715781">
    <property type="component" value="Unassembled WGS sequence"/>
</dbReference>
<feature type="transmembrane region" description="Helical" evidence="5">
    <location>
        <begin position="334"/>
        <end position="358"/>
    </location>
</feature>
<evidence type="ECO:0000256" key="2">
    <source>
        <dbReference type="ARBA" id="ARBA00022692"/>
    </source>
</evidence>
<name>A0A951UF82_9NOST</name>
<feature type="transmembrane region" description="Helical" evidence="5">
    <location>
        <begin position="395"/>
        <end position="411"/>
    </location>
</feature>
<evidence type="ECO:0000259" key="6">
    <source>
        <dbReference type="Pfam" id="PF04932"/>
    </source>
</evidence>
<feature type="transmembrane region" description="Helical" evidence="5">
    <location>
        <begin position="7"/>
        <end position="28"/>
    </location>
</feature>
<keyword evidence="3 5" id="KW-1133">Transmembrane helix</keyword>
<feature type="transmembrane region" description="Helical" evidence="5">
    <location>
        <begin position="173"/>
        <end position="190"/>
    </location>
</feature>
<dbReference type="GO" id="GO:0016020">
    <property type="term" value="C:membrane"/>
    <property type="evidence" value="ECO:0007669"/>
    <property type="project" value="UniProtKB-SubCell"/>
</dbReference>
<proteinExistence type="predicted"/>
<keyword evidence="7" id="KW-0436">Ligase</keyword>
<comment type="caution">
    <text evidence="7">The sequence shown here is derived from an EMBL/GenBank/DDBJ whole genome shotgun (WGS) entry which is preliminary data.</text>
</comment>
<dbReference type="AlphaFoldDB" id="A0A951UF82"/>
<evidence type="ECO:0000256" key="3">
    <source>
        <dbReference type="ARBA" id="ARBA00022989"/>
    </source>
</evidence>
<evidence type="ECO:0000256" key="4">
    <source>
        <dbReference type="ARBA" id="ARBA00023136"/>
    </source>
</evidence>
<evidence type="ECO:0000256" key="1">
    <source>
        <dbReference type="ARBA" id="ARBA00004141"/>
    </source>
</evidence>
<feature type="transmembrane region" description="Helical" evidence="5">
    <location>
        <begin position="103"/>
        <end position="120"/>
    </location>
</feature>
<dbReference type="Pfam" id="PF04932">
    <property type="entry name" value="Wzy_C"/>
    <property type="match status" value="1"/>
</dbReference>
<feature type="transmembrane region" description="Helical" evidence="5">
    <location>
        <begin position="197"/>
        <end position="212"/>
    </location>
</feature>
<dbReference type="InterPro" id="IPR007016">
    <property type="entry name" value="O-antigen_ligase-rel_domated"/>
</dbReference>
<comment type="subcellular location">
    <subcellularLocation>
        <location evidence="1">Membrane</location>
        <topology evidence="1">Multi-pass membrane protein</topology>
    </subcellularLocation>
</comment>
<keyword evidence="2 5" id="KW-0812">Transmembrane</keyword>
<evidence type="ECO:0000313" key="8">
    <source>
        <dbReference type="Proteomes" id="UP000715781"/>
    </source>
</evidence>
<evidence type="ECO:0000313" key="7">
    <source>
        <dbReference type="EMBL" id="MBW4560913.1"/>
    </source>
</evidence>
<feature type="transmembrane region" description="Helical" evidence="5">
    <location>
        <begin position="242"/>
        <end position="261"/>
    </location>
</feature>
<dbReference type="EMBL" id="JAHHHN010000003">
    <property type="protein sequence ID" value="MBW4560913.1"/>
    <property type="molecule type" value="Genomic_DNA"/>
</dbReference>
<organism evidence="7 8">
    <name type="scientific">Mojavia pulchra JT2-VF2</name>
    <dbReference type="NCBI Taxonomy" id="287848"/>
    <lineage>
        <taxon>Bacteria</taxon>
        <taxon>Bacillati</taxon>
        <taxon>Cyanobacteriota</taxon>
        <taxon>Cyanophyceae</taxon>
        <taxon>Nostocales</taxon>
        <taxon>Nostocaceae</taxon>
    </lineage>
</organism>
<dbReference type="PANTHER" id="PTHR37422:SF17">
    <property type="entry name" value="O-ANTIGEN LIGASE"/>
    <property type="match status" value="1"/>
</dbReference>
<feature type="domain" description="O-antigen ligase-related" evidence="6">
    <location>
        <begin position="202"/>
        <end position="347"/>
    </location>
</feature>
<feature type="transmembrane region" description="Helical" evidence="5">
    <location>
        <begin position="48"/>
        <end position="69"/>
    </location>
</feature>
<evidence type="ECO:0000256" key="5">
    <source>
        <dbReference type="SAM" id="Phobius"/>
    </source>
</evidence>
<reference evidence="7" key="2">
    <citation type="journal article" date="2022" name="Microbiol. Resour. Announc.">
        <title>Metagenome Sequencing to Explore Phylogenomics of Terrestrial Cyanobacteria.</title>
        <authorList>
            <person name="Ward R.D."/>
            <person name="Stajich J.E."/>
            <person name="Johansen J.R."/>
            <person name="Huntemann M."/>
            <person name="Clum A."/>
            <person name="Foster B."/>
            <person name="Foster B."/>
            <person name="Roux S."/>
            <person name="Palaniappan K."/>
            <person name="Varghese N."/>
            <person name="Mukherjee S."/>
            <person name="Reddy T.B.K."/>
            <person name="Daum C."/>
            <person name="Copeland A."/>
            <person name="Chen I.A."/>
            <person name="Ivanova N.N."/>
            <person name="Kyrpides N.C."/>
            <person name="Shapiro N."/>
            <person name="Eloe-Fadrosh E.A."/>
            <person name="Pietrasiak N."/>
        </authorList>
    </citation>
    <scope>NUCLEOTIDE SEQUENCE</scope>
    <source>
        <strain evidence="7">JT2-VF2</strain>
    </source>
</reference>
<reference evidence="7" key="1">
    <citation type="submission" date="2021-05" db="EMBL/GenBank/DDBJ databases">
        <authorList>
            <person name="Pietrasiak N."/>
            <person name="Ward R."/>
            <person name="Stajich J.E."/>
            <person name="Kurbessoian T."/>
        </authorList>
    </citation>
    <scope>NUCLEOTIDE SEQUENCE</scope>
    <source>
        <strain evidence="7">JT2-VF2</strain>
    </source>
</reference>
<dbReference type="PANTHER" id="PTHR37422">
    <property type="entry name" value="TEICHURONIC ACID BIOSYNTHESIS PROTEIN TUAE"/>
    <property type="match status" value="1"/>
</dbReference>
<dbReference type="GO" id="GO:0016874">
    <property type="term" value="F:ligase activity"/>
    <property type="evidence" value="ECO:0007669"/>
    <property type="project" value="UniProtKB-KW"/>
</dbReference>
<feature type="transmembrane region" description="Helical" evidence="5">
    <location>
        <begin position="218"/>
        <end position="235"/>
    </location>
</feature>
<accession>A0A951UF82</accession>
<feature type="transmembrane region" description="Helical" evidence="5">
    <location>
        <begin position="81"/>
        <end position="97"/>
    </location>
</feature>
<sequence length="425" mass="47804">MKKILALAEYGFTILSLMLYTGGPLTVLTSGGVNEGEAEFYSGSDNNSLVKIVFLAIYFITFVLLTARWKKVVYMLSKDKYILILLGIALTSILWSARPEATIVRSLGITGTTLFGLYLATRYSLKEQIGLLGWMFAIVLLLSFLFAVGLPKYGIMGGIHAGAWRGIYNHKNVLGKMMVISTTIFILNSISATKNRLILYLGLSLSIILILLSRSSSAMINSIMIIALFLISHTWRWRYEVLVPTFITIITLISSIYIWLIDNSEAIFAAVGKDATLTGRTDLWNLVWDMIWKRPWLGYGYGAFWFGGESSVSSELWNAAGWIPPNSHNGLLDLWLNVGLFGVIIFALSFCKTLTKAFIWLRYSKTSEGFWPLIFIVYMIQSNLTESALMLQNDIFWVLYVAVAYSVLLPIQEPIYTKEKILIKT</sequence>
<protein>
    <submittedName>
        <fullName evidence="7">O-antigen ligase family protein</fullName>
    </submittedName>
</protein>
<feature type="transmembrane region" description="Helical" evidence="5">
    <location>
        <begin position="132"/>
        <end position="153"/>
    </location>
</feature>